<feature type="compositionally biased region" description="Basic and acidic residues" evidence="1">
    <location>
        <begin position="576"/>
        <end position="586"/>
    </location>
</feature>
<feature type="region of interest" description="Disordered" evidence="1">
    <location>
        <begin position="1"/>
        <end position="24"/>
    </location>
</feature>
<keyword evidence="2" id="KW-0472">Membrane</keyword>
<dbReference type="PANTHER" id="PTHR33604:SF3">
    <property type="entry name" value="OSJNBA0004B13.7 PROTEIN"/>
    <property type="match status" value="1"/>
</dbReference>
<feature type="transmembrane region" description="Helical" evidence="2">
    <location>
        <begin position="45"/>
        <end position="62"/>
    </location>
</feature>
<feature type="compositionally biased region" description="Basic and acidic residues" evidence="1">
    <location>
        <begin position="10"/>
        <end position="21"/>
    </location>
</feature>
<keyword evidence="4" id="KW-1185">Reference proteome</keyword>
<evidence type="ECO:0000256" key="2">
    <source>
        <dbReference type="SAM" id="Phobius"/>
    </source>
</evidence>
<sequence>MLGKTILPSDEERGKKDDDHRRRSTTQIPTWGFLKTPLRWRRRRILLTVVGMYLVYLVIHNIPNGIVALQGQGRTTVPVDENVETFGPPPGTSAPTDGGPLSHTYAGPVKFYRLSTSLHGASHTQGFYALNRNVLFAISNLKSAATLLPMICEMSKWSRNWVHAAFMGREDIPLQDLLEINGVDKEKCPVMWHDARPDYSEYSTDARAESSVMSAMMHIQTFIHPQVVIMDDAASEDVFFTKAIRAKTRALGIPLIEVPKDRWEHLMWITRLDAGSLKSWHLPTVDIIIQVPSGASGGLMRLLKSIKNADYSGSKPPQLTIELPADIDSSVKQYLETFKWPPNENNPLATSQLTIRRRITNQRATQEDTAVRFLELFYPTSTTNSHVLLLSPQAELSPVYYQYLKNALLEYKYSSYGEEDSTNVMGISLELPPSLLDGKSKLIPPKPADMHTSRYTKLFPNAPSSQFLWQAPNSHAALFFADKWAELHSFLSNRIAKHHQTPRTPARPKLVSETFPSWMEYLLELMRARGYSLYYPGTTGAASLVTIHNELYHPPEEFLPPSSTNPDQSAEPPPKTPDEPFLRGDETSLPPKNDESPVISASRPLHVALPFEGDLPEIPHLPRLLYNGERVHPRNVSGIASSYADRFRETVGGCKIPKGKQRVVEPGNTKDLFCFGDEDEDDWEDEVVELETTEPESESVGQSTAKIR</sequence>
<accession>A0A6A6WXA9</accession>
<keyword evidence="2" id="KW-0812">Transmembrane</keyword>
<evidence type="ECO:0000256" key="1">
    <source>
        <dbReference type="SAM" id="MobiDB-lite"/>
    </source>
</evidence>
<dbReference type="AlphaFoldDB" id="A0A6A6WXA9"/>
<proteinExistence type="predicted"/>
<reference evidence="3" key="1">
    <citation type="journal article" date="2020" name="Stud. Mycol.">
        <title>101 Dothideomycetes genomes: a test case for predicting lifestyles and emergence of pathogens.</title>
        <authorList>
            <person name="Haridas S."/>
            <person name="Albert R."/>
            <person name="Binder M."/>
            <person name="Bloem J."/>
            <person name="Labutti K."/>
            <person name="Salamov A."/>
            <person name="Andreopoulos B."/>
            <person name="Baker S."/>
            <person name="Barry K."/>
            <person name="Bills G."/>
            <person name="Bluhm B."/>
            <person name="Cannon C."/>
            <person name="Castanera R."/>
            <person name="Culley D."/>
            <person name="Daum C."/>
            <person name="Ezra D."/>
            <person name="Gonzalez J."/>
            <person name="Henrissat B."/>
            <person name="Kuo A."/>
            <person name="Liang C."/>
            <person name="Lipzen A."/>
            <person name="Lutzoni F."/>
            <person name="Magnuson J."/>
            <person name="Mondo S."/>
            <person name="Nolan M."/>
            <person name="Ohm R."/>
            <person name="Pangilinan J."/>
            <person name="Park H.-J."/>
            <person name="Ramirez L."/>
            <person name="Alfaro M."/>
            <person name="Sun H."/>
            <person name="Tritt A."/>
            <person name="Yoshinaga Y."/>
            <person name="Zwiers L.-H."/>
            <person name="Turgeon B."/>
            <person name="Goodwin S."/>
            <person name="Spatafora J."/>
            <person name="Crous P."/>
            <person name="Grigoriev I."/>
        </authorList>
    </citation>
    <scope>NUCLEOTIDE SEQUENCE</scope>
    <source>
        <strain evidence="3">CBS 109.77</strain>
    </source>
</reference>
<dbReference type="EMBL" id="MU002179">
    <property type="protein sequence ID" value="KAF2788880.1"/>
    <property type="molecule type" value="Genomic_DNA"/>
</dbReference>
<keyword evidence="2" id="KW-1133">Transmembrane helix</keyword>
<feature type="region of interest" description="Disordered" evidence="1">
    <location>
        <begin position="555"/>
        <end position="599"/>
    </location>
</feature>
<evidence type="ECO:0008006" key="5">
    <source>
        <dbReference type="Google" id="ProtNLM"/>
    </source>
</evidence>
<gene>
    <name evidence="3" type="ORF">K505DRAFT_328622</name>
</gene>
<name>A0A6A6WXA9_9PLEO</name>
<dbReference type="Proteomes" id="UP000799757">
    <property type="component" value="Unassembled WGS sequence"/>
</dbReference>
<organism evidence="3 4">
    <name type="scientific">Melanomma pulvis-pyrius CBS 109.77</name>
    <dbReference type="NCBI Taxonomy" id="1314802"/>
    <lineage>
        <taxon>Eukaryota</taxon>
        <taxon>Fungi</taxon>
        <taxon>Dikarya</taxon>
        <taxon>Ascomycota</taxon>
        <taxon>Pezizomycotina</taxon>
        <taxon>Dothideomycetes</taxon>
        <taxon>Pleosporomycetidae</taxon>
        <taxon>Pleosporales</taxon>
        <taxon>Melanommataceae</taxon>
        <taxon>Melanomma</taxon>
    </lineage>
</organism>
<evidence type="ECO:0000313" key="4">
    <source>
        <dbReference type="Proteomes" id="UP000799757"/>
    </source>
</evidence>
<protein>
    <recommendedName>
        <fullName evidence="5">Glycosyltransferase 2</fullName>
    </recommendedName>
</protein>
<evidence type="ECO:0000313" key="3">
    <source>
        <dbReference type="EMBL" id="KAF2788880.1"/>
    </source>
</evidence>
<dbReference type="PANTHER" id="PTHR33604">
    <property type="entry name" value="OSJNBA0004B13.7 PROTEIN"/>
    <property type="match status" value="1"/>
</dbReference>
<feature type="region of interest" description="Disordered" evidence="1">
    <location>
        <begin position="689"/>
        <end position="708"/>
    </location>
</feature>
<dbReference type="OrthoDB" id="5397682at2759"/>